<feature type="transmembrane region" description="Helical" evidence="1">
    <location>
        <begin position="185"/>
        <end position="206"/>
    </location>
</feature>
<evidence type="ECO:0000313" key="3">
    <source>
        <dbReference type="Proteomes" id="UP000305709"/>
    </source>
</evidence>
<dbReference type="PANTHER" id="PTHR36840:SF1">
    <property type="entry name" value="BLL5714 PROTEIN"/>
    <property type="match status" value="1"/>
</dbReference>
<accession>A0A5C4N5D2</accession>
<gene>
    <name evidence="2" type="ORF">FHG71_23110</name>
</gene>
<dbReference type="InterPro" id="IPR010640">
    <property type="entry name" value="Low_temperature_requirement_A"/>
</dbReference>
<dbReference type="Proteomes" id="UP000305709">
    <property type="component" value="Unassembled WGS sequence"/>
</dbReference>
<feature type="transmembrane region" description="Helical" evidence="1">
    <location>
        <begin position="295"/>
        <end position="315"/>
    </location>
</feature>
<keyword evidence="3" id="KW-1185">Reference proteome</keyword>
<feature type="transmembrane region" description="Helical" evidence="1">
    <location>
        <begin position="361"/>
        <end position="378"/>
    </location>
</feature>
<proteinExistence type="predicted"/>
<evidence type="ECO:0000313" key="2">
    <source>
        <dbReference type="EMBL" id="TNC59161.1"/>
    </source>
</evidence>
<reference evidence="2 3" key="1">
    <citation type="submission" date="2019-06" db="EMBL/GenBank/DDBJ databases">
        <authorList>
            <person name="Jiang L."/>
        </authorList>
    </citation>
    <scope>NUCLEOTIDE SEQUENCE [LARGE SCALE GENOMIC DNA]</scope>
    <source>
        <strain evidence="2 3">YIM 48858</strain>
    </source>
</reference>
<keyword evidence="1" id="KW-0472">Membrane</keyword>
<keyword evidence="1" id="KW-1133">Transmembrane helix</keyword>
<dbReference type="EMBL" id="VDFV01000128">
    <property type="protein sequence ID" value="TNC59161.1"/>
    <property type="molecule type" value="Genomic_DNA"/>
</dbReference>
<feature type="transmembrane region" description="Helical" evidence="1">
    <location>
        <begin position="253"/>
        <end position="274"/>
    </location>
</feature>
<feature type="transmembrane region" description="Helical" evidence="1">
    <location>
        <begin position="67"/>
        <end position="85"/>
    </location>
</feature>
<feature type="transmembrane region" description="Helical" evidence="1">
    <location>
        <begin position="163"/>
        <end position="179"/>
    </location>
</feature>
<feature type="transmembrane region" description="Helical" evidence="1">
    <location>
        <begin position="384"/>
        <end position="402"/>
    </location>
</feature>
<comment type="caution">
    <text evidence="2">The sequence shown here is derived from an EMBL/GenBank/DDBJ whole genome shotgun (WGS) entry which is preliminary data.</text>
</comment>
<sequence>MSDIGQSVDVEAPDDVAVLDDERSRLRDRGDEESSQVSFVELFYDLIFVFAVTQLAGYLVDNITAEGAVRAAILFVAVWWLWINTTWATNRLDPDAAPVRFTMFTLMAASLVLSMALPRAFEDRSFAFAAPYVAMQVGRCLFSADALARNGESAQARTSLRQAVWFAVSGVVWIFGATAEADMRVNLWVLALAIELTAPWLGFPVPGLGREETRDLDVAGEHLSERCGLFIIIALGETLLVTGARAAELEWTATSLGAAATAVASTLAMWWLYFDTGSKRGTRAFEEQHPGHLARVAYTYLHLPIVAGIVLTAVGDKGLIAHPHEPAAWQDAVTILGGPALFLLGNFLFKNATSRRWPLSHLVGIGLLALGVLGLGRLEVLGLALWAVIGLVATAALERLLLRSRAGAEQQIK</sequence>
<dbReference type="AlphaFoldDB" id="A0A5C4N5D2"/>
<dbReference type="RefSeq" id="WP_139084153.1">
    <property type="nucleotide sequence ID" value="NZ_VDFV01000128.1"/>
</dbReference>
<protein>
    <submittedName>
        <fullName evidence="2">Low temperature requirement protein A</fullName>
    </submittedName>
</protein>
<dbReference type="PANTHER" id="PTHR36840">
    <property type="entry name" value="BLL5714 PROTEIN"/>
    <property type="match status" value="1"/>
</dbReference>
<name>A0A5C4N5D2_9RHOB</name>
<evidence type="ECO:0000256" key="1">
    <source>
        <dbReference type="SAM" id="Phobius"/>
    </source>
</evidence>
<feature type="transmembrane region" description="Helical" evidence="1">
    <location>
        <begin position="42"/>
        <end position="60"/>
    </location>
</feature>
<feature type="transmembrane region" description="Helical" evidence="1">
    <location>
        <begin position="97"/>
        <end position="117"/>
    </location>
</feature>
<organism evidence="2 3">
    <name type="scientific">Rubellimicrobium roseum</name>
    <dbReference type="NCBI Taxonomy" id="687525"/>
    <lineage>
        <taxon>Bacteria</taxon>
        <taxon>Pseudomonadati</taxon>
        <taxon>Pseudomonadota</taxon>
        <taxon>Alphaproteobacteria</taxon>
        <taxon>Rhodobacterales</taxon>
        <taxon>Roseobacteraceae</taxon>
        <taxon>Rubellimicrobium</taxon>
    </lineage>
</organism>
<feature type="transmembrane region" description="Helical" evidence="1">
    <location>
        <begin position="327"/>
        <end position="349"/>
    </location>
</feature>
<keyword evidence="1" id="KW-0812">Transmembrane</keyword>
<dbReference type="OrthoDB" id="5520804at2"/>
<dbReference type="Pfam" id="PF06772">
    <property type="entry name" value="LtrA"/>
    <property type="match status" value="1"/>
</dbReference>
<feature type="transmembrane region" description="Helical" evidence="1">
    <location>
        <begin position="227"/>
        <end position="247"/>
    </location>
</feature>